<dbReference type="STRING" id="1314800.A0A1B7N4S4"/>
<name>A0A1B7N4S4_9AGAM</name>
<keyword evidence="1" id="KW-0472">Membrane</keyword>
<proteinExistence type="predicted"/>
<dbReference type="OrthoDB" id="258392at2759"/>
<evidence type="ECO:0000313" key="2">
    <source>
        <dbReference type="EMBL" id="OAX39874.1"/>
    </source>
</evidence>
<evidence type="ECO:0000313" key="3">
    <source>
        <dbReference type="Proteomes" id="UP000092154"/>
    </source>
</evidence>
<feature type="transmembrane region" description="Helical" evidence="1">
    <location>
        <begin position="110"/>
        <end position="135"/>
    </location>
</feature>
<reference evidence="2 3" key="1">
    <citation type="submission" date="2016-06" db="EMBL/GenBank/DDBJ databases">
        <title>Comparative genomics of the ectomycorrhizal sister species Rhizopogon vinicolor and Rhizopogon vesiculosus (Basidiomycota: Boletales) reveals a divergence of the mating type B locus.</title>
        <authorList>
            <consortium name="DOE Joint Genome Institute"/>
            <person name="Mujic A.B."/>
            <person name="Kuo A."/>
            <person name="Tritt A."/>
            <person name="Lipzen A."/>
            <person name="Chen C."/>
            <person name="Johnson J."/>
            <person name="Sharma A."/>
            <person name="Barry K."/>
            <person name="Grigoriev I.V."/>
            <person name="Spatafora J.W."/>
        </authorList>
    </citation>
    <scope>NUCLEOTIDE SEQUENCE [LARGE SCALE GENOMIC DNA]</scope>
    <source>
        <strain evidence="2 3">AM-OR11-026</strain>
    </source>
</reference>
<protein>
    <submittedName>
        <fullName evidence="2">Uncharacterized protein</fullName>
    </submittedName>
</protein>
<gene>
    <name evidence="2" type="ORF">K503DRAFT_865061</name>
</gene>
<dbReference type="EMBL" id="KV448232">
    <property type="protein sequence ID" value="OAX39874.1"/>
    <property type="molecule type" value="Genomic_DNA"/>
</dbReference>
<dbReference type="AlphaFoldDB" id="A0A1B7N4S4"/>
<sequence length="154" mass="16171">MNSTNPVKLPITAIAYKPFLSLFNMTGVAAANPSLAGIVDYAAALAFELRQPSAGGEPVIRFNFKNGSDATFVSSTTQKSRVALIVPPSAGAVQLLLLRQNKEKLVEAGFLGAGLTLAVVAFMVGTLAFLGMLTVGKFRKRQPRAAGVFELKGS</sequence>
<evidence type="ECO:0000256" key="1">
    <source>
        <dbReference type="SAM" id="Phobius"/>
    </source>
</evidence>
<keyword evidence="1" id="KW-1133">Transmembrane helix</keyword>
<dbReference type="Proteomes" id="UP000092154">
    <property type="component" value="Unassembled WGS sequence"/>
</dbReference>
<accession>A0A1B7N4S4</accession>
<organism evidence="2 3">
    <name type="scientific">Rhizopogon vinicolor AM-OR11-026</name>
    <dbReference type="NCBI Taxonomy" id="1314800"/>
    <lineage>
        <taxon>Eukaryota</taxon>
        <taxon>Fungi</taxon>
        <taxon>Dikarya</taxon>
        <taxon>Basidiomycota</taxon>
        <taxon>Agaricomycotina</taxon>
        <taxon>Agaricomycetes</taxon>
        <taxon>Agaricomycetidae</taxon>
        <taxon>Boletales</taxon>
        <taxon>Suillineae</taxon>
        <taxon>Rhizopogonaceae</taxon>
        <taxon>Rhizopogon</taxon>
    </lineage>
</organism>
<keyword evidence="1" id="KW-0812">Transmembrane</keyword>
<dbReference type="InParanoid" id="A0A1B7N4S4"/>
<keyword evidence="3" id="KW-1185">Reference proteome</keyword>